<dbReference type="PANTHER" id="PTHR40758">
    <property type="entry name" value="CONSERVED PROTEIN"/>
    <property type="match status" value="1"/>
</dbReference>
<dbReference type="AlphaFoldDB" id="A0A6I6FQP8"/>
<dbReference type="RefSeq" id="WP_156695536.1">
    <property type="nucleotide sequence ID" value="NZ_CP034279.1"/>
</dbReference>
<dbReference type="InterPro" id="IPR010872">
    <property type="entry name" value="MDMPI_C-term_domain"/>
</dbReference>
<evidence type="ECO:0000313" key="3">
    <source>
        <dbReference type="EMBL" id="QGV81799.1"/>
    </source>
</evidence>
<organism evidence="3 4">
    <name type="scientific">Streptomyces ficellus</name>
    <dbReference type="NCBI Taxonomy" id="1977088"/>
    <lineage>
        <taxon>Bacteria</taxon>
        <taxon>Bacillati</taxon>
        <taxon>Actinomycetota</taxon>
        <taxon>Actinomycetes</taxon>
        <taxon>Kitasatosporales</taxon>
        <taxon>Streptomycetaceae</taxon>
        <taxon>Streptomyces</taxon>
    </lineage>
</organism>
<dbReference type="KEGG" id="sfic:EIZ62_28755"/>
<dbReference type="Pfam" id="PF07398">
    <property type="entry name" value="MDMPI_C"/>
    <property type="match status" value="1"/>
</dbReference>
<feature type="domain" description="MDMPI C-terminal" evidence="1">
    <location>
        <begin position="231"/>
        <end position="338"/>
    </location>
</feature>
<proteinExistence type="predicted"/>
<evidence type="ECO:0000313" key="4">
    <source>
        <dbReference type="Proteomes" id="UP000422572"/>
    </source>
</evidence>
<keyword evidence="4" id="KW-1185">Reference proteome</keyword>
<dbReference type="Proteomes" id="UP000422572">
    <property type="component" value="Chromosome"/>
</dbReference>
<name>A0A6I6FQP8_9ACTN</name>
<dbReference type="SUPFAM" id="SSF109854">
    <property type="entry name" value="DinB/YfiT-like putative metalloenzymes"/>
    <property type="match status" value="1"/>
</dbReference>
<feature type="domain" description="Mycothiol-dependent maleylpyruvate isomerase metal-binding" evidence="2">
    <location>
        <begin position="95"/>
        <end position="218"/>
    </location>
</feature>
<evidence type="ECO:0000259" key="1">
    <source>
        <dbReference type="Pfam" id="PF07398"/>
    </source>
</evidence>
<dbReference type="EMBL" id="CP034279">
    <property type="protein sequence ID" value="QGV81799.1"/>
    <property type="molecule type" value="Genomic_DNA"/>
</dbReference>
<dbReference type="OrthoDB" id="3671213at2"/>
<dbReference type="GO" id="GO:0046872">
    <property type="term" value="F:metal ion binding"/>
    <property type="evidence" value="ECO:0007669"/>
    <property type="project" value="InterPro"/>
</dbReference>
<dbReference type="InterPro" id="IPR034660">
    <property type="entry name" value="DinB/YfiT-like"/>
</dbReference>
<keyword evidence="3" id="KW-0670">Pyruvate</keyword>
<protein>
    <submittedName>
        <fullName evidence="3">Maleylpyruvate isomerase family mycothiol-dependent enzyme</fullName>
    </submittedName>
</protein>
<dbReference type="PANTHER" id="PTHR40758:SF1">
    <property type="entry name" value="CONSERVED PROTEIN"/>
    <property type="match status" value="1"/>
</dbReference>
<dbReference type="GO" id="GO:0005886">
    <property type="term" value="C:plasma membrane"/>
    <property type="evidence" value="ECO:0007669"/>
    <property type="project" value="TreeGrafter"/>
</dbReference>
<dbReference type="InterPro" id="IPR017517">
    <property type="entry name" value="Maleyloyr_isom"/>
</dbReference>
<accession>A0A6I6FQP8</accession>
<reference evidence="3 4" key="1">
    <citation type="submission" date="2018-12" db="EMBL/GenBank/DDBJ databases">
        <title>Complete genome sequence of Streptomyces ficellus NRRL8067, the producer of ficellomycin, feldamycin and nojirimycin.</title>
        <authorList>
            <person name="Zhang H."/>
            <person name="Yue R."/>
            <person name="Liu Y."/>
            <person name="Li M."/>
            <person name="Mu H."/>
            <person name="Zhang J."/>
        </authorList>
    </citation>
    <scope>NUCLEOTIDE SEQUENCE [LARGE SCALE GENOMIC DNA]</scope>
    <source>
        <strain evidence="3 4">NRRL 8067</strain>
    </source>
</reference>
<dbReference type="InterPro" id="IPR024344">
    <property type="entry name" value="MDMPI_metal-binding"/>
</dbReference>
<gene>
    <name evidence="3" type="ORF">EIZ62_28755</name>
</gene>
<evidence type="ECO:0000259" key="2">
    <source>
        <dbReference type="Pfam" id="PF11716"/>
    </source>
</evidence>
<dbReference type="GO" id="GO:0016853">
    <property type="term" value="F:isomerase activity"/>
    <property type="evidence" value="ECO:0007669"/>
    <property type="project" value="UniProtKB-KW"/>
</dbReference>
<dbReference type="NCBIfam" id="TIGR03083">
    <property type="entry name" value="maleylpyruvate isomerase family mycothiol-dependent enzyme"/>
    <property type="match status" value="1"/>
</dbReference>
<keyword evidence="3" id="KW-0413">Isomerase</keyword>
<dbReference type="Pfam" id="PF11716">
    <property type="entry name" value="MDMPI_N"/>
    <property type="match status" value="1"/>
</dbReference>
<sequence length="346" mass="37188">MSDPLQQALATALAHLLAHVDTCDDEVLDPDTAVGWTEHTAHALGRLAPGDRRRLDALLRQAALREPEGPWREALLRVPAGLGLAEDPYAWYCDAVEDHARRFAKTLRGADPAAPVPSCPGWTVGDLIAHYGTTHRWTAHMVRTLPTERVFAKDLRLQPPADPAECLDWAVEGAEAAVRALRAADPDAGLWSFGADRHVRAYHRRVLSESAVHLADAALAVGAEPRVEPATAADAVEEFLENLPHYGWIAEPVSRIGRDGATLRLTATDTGAAARTTWTITLGGGGFDWTRRTAAPGTTEPATVTVAGTAGELLLLLYGRYGADDHRFTVSGDPTLLDAWTSATAF</sequence>
<dbReference type="Gene3D" id="1.20.120.450">
    <property type="entry name" value="dinb family like domain"/>
    <property type="match status" value="1"/>
</dbReference>